<feature type="chain" id="PRO_5004060141" evidence="2">
    <location>
        <begin position="23"/>
        <end position="144"/>
    </location>
</feature>
<dbReference type="HOGENOM" id="CLU_1792681_0_0_7"/>
<dbReference type="STRING" id="1184267.A11Q_1944"/>
<protein>
    <submittedName>
        <fullName evidence="3">Uncharacterized protein</fullName>
    </submittedName>
</protein>
<evidence type="ECO:0000313" key="3">
    <source>
        <dbReference type="EMBL" id="AGH96160.1"/>
    </source>
</evidence>
<sequence>MKKSFLIILSLLLMNTSYGNQSATPTPPAATPAPTTPPATTATHEAAHLDTSAMDEIEEFSNKTLNKKTDYPAVKRIVELLLVMDDRDPSRSGVMLLSYSYNQNKQMYDKAINEVSKSKSKEQKKQLQEIKTILKNYFEKGQDY</sequence>
<dbReference type="PATRIC" id="fig|1184267.3.peg.1969"/>
<dbReference type="KEGG" id="bex:A11Q_1944"/>
<dbReference type="Proteomes" id="UP000012040">
    <property type="component" value="Chromosome"/>
</dbReference>
<dbReference type="AlphaFoldDB" id="M4VCF2"/>
<evidence type="ECO:0000256" key="1">
    <source>
        <dbReference type="SAM" id="MobiDB-lite"/>
    </source>
</evidence>
<accession>M4VCF2</accession>
<feature type="signal peptide" evidence="2">
    <location>
        <begin position="1"/>
        <end position="22"/>
    </location>
</feature>
<evidence type="ECO:0000256" key="2">
    <source>
        <dbReference type="SAM" id="SignalP"/>
    </source>
</evidence>
<name>M4VCF2_9BACT</name>
<keyword evidence="2" id="KW-0732">Signal</keyword>
<feature type="region of interest" description="Disordered" evidence="1">
    <location>
        <begin position="20"/>
        <end position="43"/>
    </location>
</feature>
<dbReference type="RefSeq" id="WP_015470650.1">
    <property type="nucleotide sequence ID" value="NC_020813.1"/>
</dbReference>
<proteinExistence type="predicted"/>
<evidence type="ECO:0000313" key="4">
    <source>
        <dbReference type="Proteomes" id="UP000012040"/>
    </source>
</evidence>
<gene>
    <name evidence="3" type="ORF">A11Q_1944</name>
</gene>
<reference evidence="3 4" key="1">
    <citation type="journal article" date="2013" name="ISME J.">
        <title>By their genes ye shall know them: genomic signatures of predatory bacteria.</title>
        <authorList>
            <person name="Pasternak Z."/>
            <person name="Pietrokovski S."/>
            <person name="Rotem O."/>
            <person name="Gophna U."/>
            <person name="Lurie-Weinberger M.N."/>
            <person name="Jurkevitch E."/>
        </authorList>
    </citation>
    <scope>NUCLEOTIDE SEQUENCE [LARGE SCALE GENOMIC DNA]</scope>
    <source>
        <strain evidence="3 4">JSS</strain>
    </source>
</reference>
<keyword evidence="4" id="KW-1185">Reference proteome</keyword>
<organism evidence="3 4">
    <name type="scientific">Pseudobdellovibrio exovorus JSS</name>
    <dbReference type="NCBI Taxonomy" id="1184267"/>
    <lineage>
        <taxon>Bacteria</taxon>
        <taxon>Pseudomonadati</taxon>
        <taxon>Bdellovibrionota</taxon>
        <taxon>Bdellovibrionia</taxon>
        <taxon>Bdellovibrionales</taxon>
        <taxon>Pseudobdellovibrionaceae</taxon>
        <taxon>Pseudobdellovibrio</taxon>
    </lineage>
</organism>
<dbReference type="EMBL" id="CP003537">
    <property type="protein sequence ID" value="AGH96160.1"/>
    <property type="molecule type" value="Genomic_DNA"/>
</dbReference>
<feature type="compositionally biased region" description="Pro residues" evidence="1">
    <location>
        <begin position="25"/>
        <end position="37"/>
    </location>
</feature>